<evidence type="ECO:0000256" key="2">
    <source>
        <dbReference type="ARBA" id="ARBA00022777"/>
    </source>
</evidence>
<gene>
    <name evidence="4" type="ORF">SAMN04488026_101650</name>
</gene>
<evidence type="ECO:0000259" key="3">
    <source>
        <dbReference type="PROSITE" id="PS51480"/>
    </source>
</evidence>
<dbReference type="SUPFAM" id="SSF101473">
    <property type="entry name" value="DhaL-like"/>
    <property type="match status" value="1"/>
</dbReference>
<dbReference type="OrthoDB" id="9800291at2"/>
<dbReference type="EMBL" id="FNEK01000016">
    <property type="protein sequence ID" value="SDJ36810.1"/>
    <property type="molecule type" value="Genomic_DNA"/>
</dbReference>
<organism evidence="4 5">
    <name type="scientific">Aliiruegeria lutimaris</name>
    <dbReference type="NCBI Taxonomy" id="571298"/>
    <lineage>
        <taxon>Bacteria</taxon>
        <taxon>Pseudomonadati</taxon>
        <taxon>Pseudomonadota</taxon>
        <taxon>Alphaproteobacteria</taxon>
        <taxon>Rhodobacterales</taxon>
        <taxon>Roseobacteraceae</taxon>
        <taxon>Aliiruegeria</taxon>
    </lineage>
</organism>
<dbReference type="PANTHER" id="PTHR28629:SF4">
    <property type="entry name" value="TRIOKINASE_FMN CYCLASE"/>
    <property type="match status" value="1"/>
</dbReference>
<dbReference type="Pfam" id="PF02734">
    <property type="entry name" value="Dak2"/>
    <property type="match status" value="1"/>
</dbReference>
<dbReference type="Proteomes" id="UP000199382">
    <property type="component" value="Unassembled WGS sequence"/>
</dbReference>
<accession>A0A1G8T811</accession>
<protein>
    <submittedName>
        <fullName evidence="4">Dihydroxyacetone kinase DhaL subunit</fullName>
    </submittedName>
</protein>
<dbReference type="PROSITE" id="PS51480">
    <property type="entry name" value="DHAL"/>
    <property type="match status" value="1"/>
</dbReference>
<dbReference type="STRING" id="571298.SAMN04488026_101650"/>
<dbReference type="InterPro" id="IPR012737">
    <property type="entry name" value="DhaK_L_YcgS"/>
</dbReference>
<reference evidence="4 5" key="1">
    <citation type="submission" date="2016-10" db="EMBL/GenBank/DDBJ databases">
        <authorList>
            <person name="de Groot N.N."/>
        </authorList>
    </citation>
    <scope>NUCLEOTIDE SEQUENCE [LARGE SCALE GENOMIC DNA]</scope>
    <source>
        <strain evidence="4 5">DSM 25294</strain>
    </source>
</reference>
<dbReference type="Gene3D" id="1.25.40.340">
    <property type="match status" value="1"/>
</dbReference>
<dbReference type="PANTHER" id="PTHR28629">
    <property type="entry name" value="TRIOKINASE/FMN CYCLASE"/>
    <property type="match status" value="1"/>
</dbReference>
<sequence>MQEINNKGAGGIISGVAAVIVDNKAYLSEIDGKIGDGDHGVNMAKGFGRAADRLDPEGTLTEALQVLSDVLMSEIGGSMGPLYGMMFSDMADSLGEAETIDAAKFGAMIRAGLEGVQDIGSAKVGDKTLLDAFTPAVDAFDASIAAGNTFPEALVAMKAAAETGRDSTIDMVAKVGRSSRLGERSRGVLDAGATSCAMILGAFAEDITARLS</sequence>
<dbReference type="FunFam" id="1.25.40.340:FF:000002">
    <property type="entry name" value="Dihydroxyacetone kinase, L subunit"/>
    <property type="match status" value="1"/>
</dbReference>
<keyword evidence="1" id="KW-0808">Transferase</keyword>
<name>A0A1G8T811_9RHOB</name>
<evidence type="ECO:0000256" key="1">
    <source>
        <dbReference type="ARBA" id="ARBA00022679"/>
    </source>
</evidence>
<dbReference type="AlphaFoldDB" id="A0A1G8T811"/>
<dbReference type="RefSeq" id="WP_093154520.1">
    <property type="nucleotide sequence ID" value="NZ_FNEK01000016.1"/>
</dbReference>
<feature type="domain" description="DhaL" evidence="3">
    <location>
        <begin position="7"/>
        <end position="205"/>
    </location>
</feature>
<dbReference type="SMART" id="SM01120">
    <property type="entry name" value="Dak2"/>
    <property type="match status" value="1"/>
</dbReference>
<dbReference type="InterPro" id="IPR036117">
    <property type="entry name" value="DhaL_dom_sf"/>
</dbReference>
<proteinExistence type="predicted"/>
<evidence type="ECO:0000313" key="5">
    <source>
        <dbReference type="Proteomes" id="UP000199382"/>
    </source>
</evidence>
<dbReference type="NCBIfam" id="TIGR02365">
    <property type="entry name" value="dha_L_ycgS"/>
    <property type="match status" value="1"/>
</dbReference>
<evidence type="ECO:0000313" key="4">
    <source>
        <dbReference type="EMBL" id="SDJ36810.1"/>
    </source>
</evidence>
<keyword evidence="2 4" id="KW-0418">Kinase</keyword>
<dbReference type="GO" id="GO:0004371">
    <property type="term" value="F:glycerone kinase activity"/>
    <property type="evidence" value="ECO:0007669"/>
    <property type="project" value="InterPro"/>
</dbReference>
<keyword evidence="5" id="KW-1185">Reference proteome</keyword>
<dbReference type="InterPro" id="IPR050861">
    <property type="entry name" value="Dihydroxyacetone_Kinase"/>
</dbReference>
<dbReference type="GO" id="GO:0005829">
    <property type="term" value="C:cytosol"/>
    <property type="evidence" value="ECO:0007669"/>
    <property type="project" value="TreeGrafter"/>
</dbReference>
<dbReference type="GO" id="GO:0019563">
    <property type="term" value="P:glycerol catabolic process"/>
    <property type="evidence" value="ECO:0007669"/>
    <property type="project" value="TreeGrafter"/>
</dbReference>
<dbReference type="InterPro" id="IPR004007">
    <property type="entry name" value="DhaL_dom"/>
</dbReference>